<gene>
    <name evidence="2" type="ORF">CPT_Myduc_072</name>
</gene>
<protein>
    <submittedName>
        <fullName evidence="2">Putative baseplate assembly protein</fullName>
    </submittedName>
</protein>
<name>A0A5J6TAH2_9CAUD</name>
<proteinExistence type="predicted"/>
<organism evidence="2 3">
    <name type="scientific">Proteus phage Myduc</name>
    <dbReference type="NCBI Taxonomy" id="2650874"/>
    <lineage>
        <taxon>Viruses</taxon>
        <taxon>Duplodnaviria</taxon>
        <taxon>Heunggongvirae</taxon>
        <taxon>Uroviricota</taxon>
        <taxon>Caudoviricetes</taxon>
        <taxon>Chaseviridae</taxon>
        <taxon>Cleopatravirinae</taxon>
        <taxon>Myducvirus</taxon>
        <taxon>Myducvirus myduc</taxon>
    </lineage>
</organism>
<evidence type="ECO:0000259" key="1">
    <source>
        <dbReference type="Pfam" id="PF04865"/>
    </source>
</evidence>
<dbReference type="Pfam" id="PF04865">
    <property type="entry name" value="Baseplate_J"/>
    <property type="match status" value="1"/>
</dbReference>
<reference evidence="3" key="1">
    <citation type="submission" date="2019-06" db="EMBL/GenBank/DDBJ databases">
        <title>Complete genome of Proteus mirabilis phage Myduc.</title>
        <authorList>
            <person name="Tran J.S."/>
            <person name="Lessor L."/>
            <person name="O'Leary C."/>
            <person name="Bonasera R.M."/>
            <person name="Liu M."/>
        </authorList>
    </citation>
    <scope>NUCLEOTIDE SEQUENCE [LARGE SCALE GENOMIC DNA]</scope>
</reference>
<dbReference type="InterPro" id="IPR006949">
    <property type="entry name" value="Barrel_Baseplate_J-like"/>
</dbReference>
<dbReference type="EMBL" id="MN098326">
    <property type="protein sequence ID" value="QFG06694.1"/>
    <property type="molecule type" value="Genomic_DNA"/>
</dbReference>
<feature type="domain" description="Baseplate protein J-like barrel" evidence="1">
    <location>
        <begin position="100"/>
        <end position="176"/>
    </location>
</feature>
<evidence type="ECO:0000313" key="2">
    <source>
        <dbReference type="EMBL" id="QFG06694.1"/>
    </source>
</evidence>
<accession>A0A5J6TAH2</accession>
<sequence>MAVIQYGVTENGFVRKPVKEVIDSLNKRFKGAFGSMFDTSPESPDGNVIGIVADEIAECWSQAEHAYNAYRPGAVSGVGLDNIAELTKVKRYVDRRSSTTVVVGGTVGKTIPAGSVVADEAGMEFKTLEDVVIPGGVTVEATVSGEYYIAPNTVTKIVSKVDGWTSVNNPRVGQTGVIYESDPQLRVRRDKTTAISGSSFIEAMYANLVDLDLHYIRIRDNDTDEKIGKQPPKSIYVVVDGGVDNEIAKKIFATKTAGIPTFGEVSVPVADSKGNFHEIRFSRPTKKEIYISGKFKRRVGSLSSKDAEASIKEALIEYINKLLPGSPVVWSYLFAPISMRVAGVEITELFIGFENNPTTITSLQLDIDQRAFTKESIISFKDVSNV</sequence>
<evidence type="ECO:0000313" key="3">
    <source>
        <dbReference type="Proteomes" id="UP000327513"/>
    </source>
</evidence>
<keyword evidence="3" id="KW-1185">Reference proteome</keyword>
<dbReference type="Proteomes" id="UP000327513">
    <property type="component" value="Segment"/>
</dbReference>